<gene>
    <name evidence="1" type="ORF">EII35_03680</name>
</gene>
<evidence type="ECO:0000313" key="1">
    <source>
        <dbReference type="EMBL" id="RRD50513.1"/>
    </source>
</evidence>
<reference evidence="1 2" key="1">
    <citation type="submission" date="2018-11" db="EMBL/GenBank/DDBJ databases">
        <title>Genomes From Bacteria Associated with the Canine Oral Cavity: a Test Case for Automated Genome-Based Taxonomic Assignment.</title>
        <authorList>
            <person name="Coil D.A."/>
            <person name="Jospin G."/>
            <person name="Darling A.E."/>
            <person name="Wallis C."/>
            <person name="Davis I.J."/>
            <person name="Harris S."/>
            <person name="Eisen J.A."/>
            <person name="Holcombe L.J."/>
            <person name="O'Flynn C."/>
        </authorList>
    </citation>
    <scope>NUCLEOTIDE SEQUENCE [LARGE SCALE GENOMIC DNA]</scope>
    <source>
        <strain evidence="1 2">OH2822_COT-296</strain>
    </source>
</reference>
<sequence>MTRHDLIVALEVELHSHDNHEDVTWLDGFKDGIERAIQIVAGEPETPCIRPIRELLAELQHHEQQCRERGLDDDSPGLTETLDSACIALETITQHEYDRDYTAALAEASRDLQLKDITTPNRHNLRRRTS</sequence>
<dbReference type="Proteomes" id="UP000280935">
    <property type="component" value="Unassembled WGS sequence"/>
</dbReference>
<name>A0A3P1X1A7_9ACTN</name>
<dbReference type="EMBL" id="RQYT01000005">
    <property type="protein sequence ID" value="RRD50513.1"/>
    <property type="molecule type" value="Genomic_DNA"/>
</dbReference>
<evidence type="ECO:0000313" key="2">
    <source>
        <dbReference type="Proteomes" id="UP000280935"/>
    </source>
</evidence>
<comment type="caution">
    <text evidence="1">The sequence shown here is derived from an EMBL/GenBank/DDBJ whole genome shotgun (WGS) entry which is preliminary data.</text>
</comment>
<proteinExistence type="predicted"/>
<accession>A0A3P1X1A7</accession>
<protein>
    <submittedName>
        <fullName evidence="1">Uncharacterized protein</fullName>
    </submittedName>
</protein>
<dbReference type="AlphaFoldDB" id="A0A3P1X1A7"/>
<organism evidence="1 2">
    <name type="scientific">Arachnia propionica</name>
    <dbReference type="NCBI Taxonomy" id="1750"/>
    <lineage>
        <taxon>Bacteria</taxon>
        <taxon>Bacillati</taxon>
        <taxon>Actinomycetota</taxon>
        <taxon>Actinomycetes</taxon>
        <taxon>Propionibacteriales</taxon>
        <taxon>Propionibacteriaceae</taxon>
        <taxon>Arachnia</taxon>
    </lineage>
</organism>
<dbReference type="RefSeq" id="WP_125227118.1">
    <property type="nucleotide sequence ID" value="NZ_RQYT01000005.1"/>
</dbReference>